<comment type="caution">
    <text evidence="1">The sequence shown here is derived from an EMBL/GenBank/DDBJ whole genome shotgun (WGS) entry which is preliminary data.</text>
</comment>
<dbReference type="SUPFAM" id="SSF51658">
    <property type="entry name" value="Xylose isomerase-like"/>
    <property type="match status" value="1"/>
</dbReference>
<accession>I5C492</accession>
<evidence type="ECO:0000313" key="1">
    <source>
        <dbReference type="EMBL" id="EIM76644.1"/>
    </source>
</evidence>
<dbReference type="EMBL" id="AJYA01000019">
    <property type="protein sequence ID" value="EIM76644.1"/>
    <property type="molecule type" value="Genomic_DNA"/>
</dbReference>
<proteinExistence type="predicted"/>
<name>I5C492_9BACT</name>
<dbReference type="Gene3D" id="3.20.20.150">
    <property type="entry name" value="Divalent-metal-dependent TIM barrel enzymes"/>
    <property type="match status" value="1"/>
</dbReference>
<keyword evidence="2" id="KW-1185">Reference proteome</keyword>
<reference evidence="1 2" key="1">
    <citation type="submission" date="2012-05" db="EMBL/GenBank/DDBJ databases">
        <title>Genome sequence of Nitritalea halalkaliphila LW7.</title>
        <authorList>
            <person name="Jangir P.K."/>
            <person name="Singh A."/>
            <person name="Shivaji S."/>
            <person name="Sharma R."/>
        </authorList>
    </citation>
    <scope>NUCLEOTIDE SEQUENCE [LARGE SCALE GENOMIC DNA]</scope>
    <source>
        <strain evidence="1 2">LW7</strain>
    </source>
</reference>
<dbReference type="InterPro" id="IPR036237">
    <property type="entry name" value="Xyl_isomerase-like_sf"/>
</dbReference>
<gene>
    <name evidence="1" type="ORF">A3SI_09273</name>
</gene>
<sequence>MDFKQIFSKLAQYDFAGWAVLEWECALKHPEQGAIEGARFIEEHLIRVTEKAFDDFASAGADAAFNAQILGENM</sequence>
<dbReference type="PATRIC" id="fig|1189621.3.peg.1931"/>
<organism evidence="1 2">
    <name type="scientific">Nitritalea halalkaliphila LW7</name>
    <dbReference type="NCBI Taxonomy" id="1189621"/>
    <lineage>
        <taxon>Bacteria</taxon>
        <taxon>Pseudomonadati</taxon>
        <taxon>Bacteroidota</taxon>
        <taxon>Cytophagia</taxon>
        <taxon>Cytophagales</taxon>
        <taxon>Cyclobacteriaceae</taxon>
        <taxon>Nitritalea</taxon>
    </lineage>
</organism>
<dbReference type="Proteomes" id="UP000005551">
    <property type="component" value="Unassembled WGS sequence"/>
</dbReference>
<protein>
    <submittedName>
        <fullName evidence="1">IolE-like protein</fullName>
    </submittedName>
</protein>
<evidence type="ECO:0000313" key="2">
    <source>
        <dbReference type="Proteomes" id="UP000005551"/>
    </source>
</evidence>
<dbReference type="AlphaFoldDB" id="I5C492"/>
<dbReference type="STRING" id="1189621.A3SI_09273"/>